<organism evidence="9 10">
    <name type="scientific">Mariniblastus fucicola</name>
    <dbReference type="NCBI Taxonomy" id="980251"/>
    <lineage>
        <taxon>Bacteria</taxon>
        <taxon>Pseudomonadati</taxon>
        <taxon>Planctomycetota</taxon>
        <taxon>Planctomycetia</taxon>
        <taxon>Pirellulales</taxon>
        <taxon>Pirellulaceae</taxon>
        <taxon>Mariniblastus</taxon>
    </lineage>
</organism>
<dbReference type="STRING" id="980251.GCA_001642875_00779"/>
<feature type="compositionally biased region" description="Low complexity" evidence="6">
    <location>
        <begin position="396"/>
        <end position="410"/>
    </location>
</feature>
<dbReference type="InterPro" id="IPR014721">
    <property type="entry name" value="Ribsml_uS5_D2-typ_fold_subgr"/>
</dbReference>
<dbReference type="SUPFAM" id="SSF55874">
    <property type="entry name" value="ATPase domain of HSP90 chaperone/DNA topoisomerase II/histidine kinase"/>
    <property type="match status" value="1"/>
</dbReference>
<evidence type="ECO:0000256" key="2">
    <source>
        <dbReference type="ARBA" id="ARBA00021975"/>
    </source>
</evidence>
<evidence type="ECO:0000256" key="5">
    <source>
        <dbReference type="HAMAP-Rule" id="MF_00149"/>
    </source>
</evidence>
<dbReference type="GO" id="GO:0016887">
    <property type="term" value="F:ATP hydrolysis activity"/>
    <property type="evidence" value="ECO:0007669"/>
    <property type="project" value="InterPro"/>
</dbReference>
<keyword evidence="4 5" id="KW-0234">DNA repair</keyword>
<dbReference type="Pfam" id="PF08676">
    <property type="entry name" value="MutL_C"/>
    <property type="match status" value="1"/>
</dbReference>
<evidence type="ECO:0000313" key="10">
    <source>
        <dbReference type="Proteomes" id="UP000322214"/>
    </source>
</evidence>
<feature type="compositionally biased region" description="Basic and acidic residues" evidence="6">
    <location>
        <begin position="337"/>
        <end position="353"/>
    </location>
</feature>
<accession>A0A5B9PGC5</accession>
<dbReference type="Gene3D" id="3.30.230.10">
    <property type="match status" value="1"/>
</dbReference>
<dbReference type="SMART" id="SM00853">
    <property type="entry name" value="MutL_C"/>
    <property type="match status" value="1"/>
</dbReference>
<dbReference type="EMBL" id="CP042912">
    <property type="protein sequence ID" value="QEG24285.1"/>
    <property type="molecule type" value="Genomic_DNA"/>
</dbReference>
<dbReference type="SMART" id="SM01340">
    <property type="entry name" value="DNA_mis_repair"/>
    <property type="match status" value="1"/>
</dbReference>
<dbReference type="SUPFAM" id="SSF118116">
    <property type="entry name" value="DNA mismatch repair protein MutL"/>
    <property type="match status" value="1"/>
</dbReference>
<feature type="region of interest" description="Disordered" evidence="6">
    <location>
        <begin position="332"/>
        <end position="354"/>
    </location>
</feature>
<evidence type="ECO:0000259" key="7">
    <source>
        <dbReference type="SMART" id="SM00853"/>
    </source>
</evidence>
<dbReference type="PANTHER" id="PTHR10073">
    <property type="entry name" value="DNA MISMATCH REPAIR PROTEIN MLH, PMS, MUTL"/>
    <property type="match status" value="1"/>
</dbReference>
<dbReference type="KEGG" id="mff:MFFC18_42030"/>
<name>A0A5B9PGC5_9BACT</name>
<dbReference type="GO" id="GO:0140664">
    <property type="term" value="F:ATP-dependent DNA damage sensor activity"/>
    <property type="evidence" value="ECO:0007669"/>
    <property type="project" value="InterPro"/>
</dbReference>
<dbReference type="Pfam" id="PF13589">
    <property type="entry name" value="HATPase_c_3"/>
    <property type="match status" value="1"/>
</dbReference>
<evidence type="ECO:0000256" key="4">
    <source>
        <dbReference type="ARBA" id="ARBA00023204"/>
    </source>
</evidence>
<dbReference type="InterPro" id="IPR038973">
    <property type="entry name" value="MutL/Mlh/Pms-like"/>
</dbReference>
<dbReference type="AlphaFoldDB" id="A0A5B9PGC5"/>
<dbReference type="RefSeq" id="WP_075083566.1">
    <property type="nucleotide sequence ID" value="NZ_CP042912.1"/>
</dbReference>
<evidence type="ECO:0000313" key="9">
    <source>
        <dbReference type="EMBL" id="QEG24285.1"/>
    </source>
</evidence>
<dbReference type="Proteomes" id="UP000322214">
    <property type="component" value="Chromosome"/>
</dbReference>
<dbReference type="FunFam" id="3.30.565.10:FF:000003">
    <property type="entry name" value="DNA mismatch repair endonuclease MutL"/>
    <property type="match status" value="1"/>
</dbReference>
<keyword evidence="10" id="KW-1185">Reference proteome</keyword>
<dbReference type="PROSITE" id="PS00058">
    <property type="entry name" value="DNA_MISMATCH_REPAIR_1"/>
    <property type="match status" value="1"/>
</dbReference>
<dbReference type="InterPro" id="IPR002099">
    <property type="entry name" value="MutL/Mlh/PMS"/>
</dbReference>
<reference evidence="9 10" key="1">
    <citation type="submission" date="2019-08" db="EMBL/GenBank/DDBJ databases">
        <title>Deep-cultivation of Planctomycetes and their phenomic and genomic characterization uncovers novel biology.</title>
        <authorList>
            <person name="Wiegand S."/>
            <person name="Jogler M."/>
            <person name="Boedeker C."/>
            <person name="Pinto D."/>
            <person name="Vollmers J."/>
            <person name="Rivas-Marin E."/>
            <person name="Kohn T."/>
            <person name="Peeters S.H."/>
            <person name="Heuer A."/>
            <person name="Rast P."/>
            <person name="Oberbeckmann S."/>
            <person name="Bunk B."/>
            <person name="Jeske O."/>
            <person name="Meyerdierks A."/>
            <person name="Storesund J.E."/>
            <person name="Kallscheuer N."/>
            <person name="Luecker S."/>
            <person name="Lage O.M."/>
            <person name="Pohl T."/>
            <person name="Merkel B.J."/>
            <person name="Hornburger P."/>
            <person name="Mueller R.-W."/>
            <person name="Bruemmer F."/>
            <person name="Labrenz M."/>
            <person name="Spormann A.M."/>
            <person name="Op den Camp H."/>
            <person name="Overmann J."/>
            <person name="Amann R."/>
            <person name="Jetten M.S.M."/>
            <person name="Mascher T."/>
            <person name="Medema M.H."/>
            <person name="Devos D.P."/>
            <person name="Kaster A.-K."/>
            <person name="Ovreas L."/>
            <person name="Rohde M."/>
            <person name="Galperin M.Y."/>
            <person name="Jogler C."/>
        </authorList>
    </citation>
    <scope>NUCLEOTIDE SEQUENCE [LARGE SCALE GENOMIC DNA]</scope>
    <source>
        <strain evidence="9 10">FC18</strain>
    </source>
</reference>
<feature type="compositionally biased region" description="Polar residues" evidence="6">
    <location>
        <begin position="384"/>
        <end position="395"/>
    </location>
</feature>
<proteinExistence type="inferred from homology"/>
<dbReference type="InterPro" id="IPR037198">
    <property type="entry name" value="MutL_C_sf"/>
</dbReference>
<sequence>MAIRKLSESVINKIAAGEVIERPASVVKELLENSIDAGATQIEVTIEQGGIEMIRITDNGGGIAKEDMPLAVTSHATSKITDADDLFRVGTFGFRGEALASITTISQAMIRSRTADSDCGYELLINGGQAEPIEPCGCPVGTTIEVRQLFYNTPVRQKFLKTPQTEKSHIAEAFARVALANPQVQMTLMNNQSVVHQLAATESWRERISAFYGPEIADNLIPVSSTEREISLNGFVVDPSISRSNKRMQYLFLNRRYIRDHALQHALTEAYRGLLMVGRYPLCFLRLDMPPNMVDVNVHPAKLEVRFQNGGQIYKQLLATIREQFLSTDLTAKGHLSRRDGGRRHDEGHRPDGGHVAAEAVAQHSSAPAVASSVQDQIAFAKPASSTDWTSAPRQSSHSASAGMPGASGSFQPFPPLPASGGSVSTHSMPSAAPVSGGQQAPDNEPFAHPTGVSPHVPSPTQTRTALQVYNTYLISETAEGMVIIDQHALHERVIYEQLREKVLAGKLESQRLLVPEPVSLPPAEAAAVLEQAELLTQIGVTVEPFGGDTVLVSSYPAMLANHNPAEMLKGVIDKLMGEAKNLDRRDVLDELLHMISCKAAVKAGDKLSPEEITALLEHGDLCQDSHHCPHGRPTALTFSREELDKKFKRI</sequence>
<protein>
    <recommendedName>
        <fullName evidence="2 5">DNA mismatch repair protein MutL</fullName>
    </recommendedName>
</protein>
<dbReference type="Pfam" id="PF01119">
    <property type="entry name" value="DNA_mis_repair"/>
    <property type="match status" value="1"/>
</dbReference>
<dbReference type="NCBIfam" id="TIGR00585">
    <property type="entry name" value="mutl"/>
    <property type="match status" value="1"/>
</dbReference>
<evidence type="ECO:0000256" key="1">
    <source>
        <dbReference type="ARBA" id="ARBA00006082"/>
    </source>
</evidence>
<dbReference type="OrthoDB" id="9763467at2"/>
<evidence type="ECO:0000256" key="6">
    <source>
        <dbReference type="SAM" id="MobiDB-lite"/>
    </source>
</evidence>
<dbReference type="InterPro" id="IPR042121">
    <property type="entry name" value="MutL_C_regsub"/>
</dbReference>
<dbReference type="InterPro" id="IPR020667">
    <property type="entry name" value="DNA_mismatch_repair_MutL"/>
</dbReference>
<dbReference type="CDD" id="cd16926">
    <property type="entry name" value="HATPase_MutL-MLH-PMS-like"/>
    <property type="match status" value="1"/>
</dbReference>
<keyword evidence="3 5" id="KW-0227">DNA damage</keyword>
<dbReference type="InterPro" id="IPR013507">
    <property type="entry name" value="DNA_mismatch_S5_2-like"/>
</dbReference>
<feature type="region of interest" description="Disordered" evidence="6">
    <location>
        <begin position="384"/>
        <end position="462"/>
    </location>
</feature>
<dbReference type="InterPro" id="IPR020568">
    <property type="entry name" value="Ribosomal_Su5_D2-typ_SF"/>
</dbReference>
<dbReference type="SUPFAM" id="SSF54211">
    <property type="entry name" value="Ribosomal protein S5 domain 2-like"/>
    <property type="match status" value="1"/>
</dbReference>
<dbReference type="PANTHER" id="PTHR10073:SF12">
    <property type="entry name" value="DNA MISMATCH REPAIR PROTEIN MLH1"/>
    <property type="match status" value="1"/>
</dbReference>
<dbReference type="HAMAP" id="MF_00149">
    <property type="entry name" value="DNA_mis_repair"/>
    <property type="match status" value="1"/>
</dbReference>
<comment type="similarity">
    <text evidence="1 5">Belongs to the DNA mismatch repair MutL/HexB family.</text>
</comment>
<evidence type="ECO:0000256" key="3">
    <source>
        <dbReference type="ARBA" id="ARBA00022763"/>
    </source>
</evidence>
<feature type="domain" description="MutL C-terminal dimerisation" evidence="7">
    <location>
        <begin position="466"/>
        <end position="608"/>
    </location>
</feature>
<dbReference type="Gene3D" id="3.30.1370.100">
    <property type="entry name" value="MutL, C-terminal domain, regulatory subdomain"/>
    <property type="match status" value="1"/>
</dbReference>
<dbReference type="InterPro" id="IPR014762">
    <property type="entry name" value="DNA_mismatch_repair_CS"/>
</dbReference>
<dbReference type="InterPro" id="IPR036890">
    <property type="entry name" value="HATPase_C_sf"/>
</dbReference>
<gene>
    <name evidence="5 9" type="primary">mutL</name>
    <name evidence="9" type="ORF">MFFC18_42030</name>
</gene>
<evidence type="ECO:0000259" key="8">
    <source>
        <dbReference type="SMART" id="SM01340"/>
    </source>
</evidence>
<dbReference type="GO" id="GO:0030983">
    <property type="term" value="F:mismatched DNA binding"/>
    <property type="evidence" value="ECO:0007669"/>
    <property type="project" value="InterPro"/>
</dbReference>
<dbReference type="CDD" id="cd00782">
    <property type="entry name" value="MutL_Trans"/>
    <property type="match status" value="1"/>
</dbReference>
<comment type="function">
    <text evidence="5">This protein is involved in the repair of mismatches in DNA. It is required for dam-dependent methyl-directed DNA mismatch repair. May act as a 'molecular matchmaker', a protein that promotes the formation of a stable complex between two or more DNA-binding proteins in an ATP-dependent manner without itself being part of a final effector complex.</text>
</comment>
<feature type="domain" description="DNA mismatch repair protein S5" evidence="8">
    <location>
        <begin position="208"/>
        <end position="326"/>
    </location>
</feature>
<dbReference type="Gene3D" id="3.30.1540.20">
    <property type="entry name" value="MutL, C-terminal domain, dimerisation subdomain"/>
    <property type="match status" value="1"/>
</dbReference>
<dbReference type="GO" id="GO:0005524">
    <property type="term" value="F:ATP binding"/>
    <property type="evidence" value="ECO:0007669"/>
    <property type="project" value="InterPro"/>
</dbReference>
<dbReference type="InterPro" id="IPR042120">
    <property type="entry name" value="MutL_C_dimsub"/>
</dbReference>
<dbReference type="GO" id="GO:0032300">
    <property type="term" value="C:mismatch repair complex"/>
    <property type="evidence" value="ECO:0007669"/>
    <property type="project" value="InterPro"/>
</dbReference>
<dbReference type="Gene3D" id="3.30.565.10">
    <property type="entry name" value="Histidine kinase-like ATPase, C-terminal domain"/>
    <property type="match status" value="1"/>
</dbReference>
<dbReference type="GO" id="GO:0006298">
    <property type="term" value="P:mismatch repair"/>
    <property type="evidence" value="ECO:0007669"/>
    <property type="project" value="UniProtKB-UniRule"/>
</dbReference>
<dbReference type="InterPro" id="IPR014790">
    <property type="entry name" value="MutL_C"/>
</dbReference>